<protein>
    <submittedName>
        <fullName evidence="2">Uncharacterized protein</fullName>
    </submittedName>
</protein>
<organism evidence="2 3">
    <name type="scientific">Synchytrium endobioticum</name>
    <dbReference type="NCBI Taxonomy" id="286115"/>
    <lineage>
        <taxon>Eukaryota</taxon>
        <taxon>Fungi</taxon>
        <taxon>Fungi incertae sedis</taxon>
        <taxon>Chytridiomycota</taxon>
        <taxon>Chytridiomycota incertae sedis</taxon>
        <taxon>Chytridiomycetes</taxon>
        <taxon>Synchytriales</taxon>
        <taxon>Synchytriaceae</taxon>
        <taxon>Synchytrium</taxon>
    </lineage>
</organism>
<name>A0A507CP21_9FUNG</name>
<comment type="caution">
    <text evidence="2">The sequence shown here is derived from an EMBL/GenBank/DDBJ whole genome shotgun (WGS) entry which is preliminary data.</text>
</comment>
<evidence type="ECO:0000256" key="1">
    <source>
        <dbReference type="SAM" id="SignalP"/>
    </source>
</evidence>
<reference evidence="2 3" key="1">
    <citation type="journal article" date="2019" name="Sci. Rep.">
        <title>Comparative genomics of chytrid fungi reveal insights into the obligate biotrophic and pathogenic lifestyle of Synchytrium endobioticum.</title>
        <authorList>
            <person name="van de Vossenberg B.T.L.H."/>
            <person name="Warris S."/>
            <person name="Nguyen H.D.T."/>
            <person name="van Gent-Pelzer M.P.E."/>
            <person name="Joly D.L."/>
            <person name="van de Geest H.C."/>
            <person name="Bonants P.J.M."/>
            <person name="Smith D.S."/>
            <person name="Levesque C.A."/>
            <person name="van der Lee T.A.J."/>
        </authorList>
    </citation>
    <scope>NUCLEOTIDE SEQUENCE [LARGE SCALE GENOMIC DNA]</scope>
    <source>
        <strain evidence="2 3">MB42</strain>
    </source>
</reference>
<evidence type="ECO:0000313" key="2">
    <source>
        <dbReference type="EMBL" id="TPX40840.1"/>
    </source>
</evidence>
<evidence type="ECO:0000313" key="3">
    <source>
        <dbReference type="Proteomes" id="UP000317494"/>
    </source>
</evidence>
<dbReference type="AlphaFoldDB" id="A0A507CP21"/>
<accession>A0A507CP21</accession>
<keyword evidence="3" id="KW-1185">Reference proteome</keyword>
<dbReference type="SUPFAM" id="SSF56973">
    <property type="entry name" value="Aerolisin/ETX pore-forming domain"/>
    <property type="match status" value="1"/>
</dbReference>
<feature type="signal peptide" evidence="1">
    <location>
        <begin position="1"/>
        <end position="22"/>
    </location>
</feature>
<keyword evidence="1" id="KW-0732">Signal</keyword>
<dbReference type="EMBL" id="QEAN01000298">
    <property type="protein sequence ID" value="TPX40840.1"/>
    <property type="molecule type" value="Genomic_DNA"/>
</dbReference>
<dbReference type="VEuPathDB" id="FungiDB:SeMB42_g05854"/>
<dbReference type="Proteomes" id="UP000317494">
    <property type="component" value="Unassembled WGS sequence"/>
</dbReference>
<dbReference type="Gene3D" id="3.40.50.720">
    <property type="entry name" value="NAD(P)-binding Rossmann-like Domain"/>
    <property type="match status" value="1"/>
</dbReference>
<sequence>MGCILLLATLLTINLLDIHCAAVSTDDGAEPYLDTQRHNVHLEARALPKGSAPPWTKGNILSCVPLGNGRLCAGDQLILSTNGQYGPTGVTANSVNGIQRLRATADKGALTTLIIYPWNTTRYDITKAPWNALPAWASSAMTKNKYFTFNLASKSLWIYAGTDVKMNSGKYQYATMQINGAQAIDSYPPTGTGNFVYVPLGLTPERGLIIREDTGAILWNMVSDDWLVFDQKDSPTFDKLTIESSAWGLTPSVATSGDKYVNYTLDTTVALQSAKQEDVTLNEVWMTNESGTDQQMVLDVQATLTTEVSSSVTKEATFSQDLNFWAAIPIFAFEGVSLTAKTSEAFTTTIGVRNSTAEQRSFSAYVSIPAFSGMNVAIIAKKVTVVIPAKISMVRGLPYGLNHMYTLTASFTQSSHHNSHTCYGLPQRYIVVVGCIELLLRSFALFSCFDAQTPAKALVIGANGITGTHIIEHLLAQAEDSWAKVIGVGLLYELDRLVHSLY</sequence>
<proteinExistence type="predicted"/>
<gene>
    <name evidence="2" type="ORF">SeMB42_g05854</name>
</gene>
<dbReference type="Gene3D" id="2.170.15.10">
    <property type="entry name" value="Proaerolysin, chain A, domain 3"/>
    <property type="match status" value="1"/>
</dbReference>
<feature type="chain" id="PRO_5021443195" evidence="1">
    <location>
        <begin position="23"/>
        <end position="502"/>
    </location>
</feature>